<organism evidence="1">
    <name type="scientific">Clastoptera arizonana</name>
    <name type="common">Arizona spittle bug</name>
    <dbReference type="NCBI Taxonomy" id="38151"/>
    <lineage>
        <taxon>Eukaryota</taxon>
        <taxon>Metazoa</taxon>
        <taxon>Ecdysozoa</taxon>
        <taxon>Arthropoda</taxon>
        <taxon>Hexapoda</taxon>
        <taxon>Insecta</taxon>
        <taxon>Pterygota</taxon>
        <taxon>Neoptera</taxon>
        <taxon>Paraneoptera</taxon>
        <taxon>Hemiptera</taxon>
        <taxon>Auchenorrhyncha</taxon>
        <taxon>Cercopoidea</taxon>
        <taxon>Clastopteridae</taxon>
        <taxon>Clastoptera</taxon>
    </lineage>
</organism>
<sequence length="122" mass="13996">MSLLIYISISNSFQVFECLLRHTLALILVFYSRGFLMSALNSLNSWDDTEFSSDWTSPSAFPFLTGFVEPLHFMMNFSSSINSCLKETYHKYNIKPFIYTGFGIIYKSLGIVCKNIANDFPE</sequence>
<dbReference type="AlphaFoldDB" id="A0A1B6DED0"/>
<name>A0A1B6DED0_9HEMI</name>
<protein>
    <submittedName>
        <fullName evidence="1">Uncharacterized protein</fullName>
    </submittedName>
</protein>
<gene>
    <name evidence="1" type="ORF">g.40501</name>
</gene>
<proteinExistence type="predicted"/>
<reference evidence="1" key="1">
    <citation type="submission" date="2015-12" db="EMBL/GenBank/DDBJ databases">
        <title>De novo transcriptome assembly of four potential Pierce s Disease insect vectors from Arizona vineyards.</title>
        <authorList>
            <person name="Tassone E.E."/>
        </authorList>
    </citation>
    <scope>NUCLEOTIDE SEQUENCE</scope>
</reference>
<accession>A0A1B6DED0</accession>
<dbReference type="EMBL" id="GEDC01013269">
    <property type="protein sequence ID" value="JAS24029.1"/>
    <property type="molecule type" value="Transcribed_RNA"/>
</dbReference>
<evidence type="ECO:0000313" key="1">
    <source>
        <dbReference type="EMBL" id="JAS24029.1"/>
    </source>
</evidence>